<name>A0ABW6HBY9_9ACTN</name>
<dbReference type="RefSeq" id="WP_381808816.1">
    <property type="nucleotide sequence ID" value="NZ_JBHYTS010000053.1"/>
</dbReference>
<dbReference type="Proteomes" id="UP001599756">
    <property type="component" value="Unassembled WGS sequence"/>
</dbReference>
<proteinExistence type="predicted"/>
<accession>A0ABW6HBY9</accession>
<sequence>MSWERVAGHRVRRLLLPGEAAGLSLGEDVELDQALHLGADAFDVLRQEFMAEGFADVTGSQGAGGLVEDGEDLG</sequence>
<dbReference type="EMBL" id="JBHYTS010000053">
    <property type="protein sequence ID" value="MFE1754138.1"/>
    <property type="molecule type" value="Genomic_DNA"/>
</dbReference>
<organism evidence="1 2">
    <name type="scientific">Streptomyces anandii</name>
    <dbReference type="NCBI Taxonomy" id="285454"/>
    <lineage>
        <taxon>Bacteria</taxon>
        <taxon>Bacillati</taxon>
        <taxon>Actinomycetota</taxon>
        <taxon>Actinomycetes</taxon>
        <taxon>Kitasatosporales</taxon>
        <taxon>Streptomycetaceae</taxon>
        <taxon>Streptomyces</taxon>
    </lineage>
</organism>
<evidence type="ECO:0000313" key="2">
    <source>
        <dbReference type="Proteomes" id="UP001599756"/>
    </source>
</evidence>
<reference evidence="1 2" key="1">
    <citation type="submission" date="2024-09" db="EMBL/GenBank/DDBJ databases">
        <title>The Natural Products Discovery Center: Release of the First 8490 Sequenced Strains for Exploring Actinobacteria Biosynthetic Diversity.</title>
        <authorList>
            <person name="Kalkreuter E."/>
            <person name="Kautsar S.A."/>
            <person name="Yang D."/>
            <person name="Bader C.D."/>
            <person name="Teijaro C.N."/>
            <person name="Fluegel L."/>
            <person name="Davis C.M."/>
            <person name="Simpson J.R."/>
            <person name="Lauterbach L."/>
            <person name="Steele A.D."/>
            <person name="Gui C."/>
            <person name="Meng S."/>
            <person name="Li G."/>
            <person name="Viehrig K."/>
            <person name="Ye F."/>
            <person name="Su P."/>
            <person name="Kiefer A.F."/>
            <person name="Nichols A."/>
            <person name="Cepeda A.J."/>
            <person name="Yan W."/>
            <person name="Fan B."/>
            <person name="Jiang Y."/>
            <person name="Adhikari A."/>
            <person name="Zheng C.-J."/>
            <person name="Schuster L."/>
            <person name="Cowan T.M."/>
            <person name="Smanski M.J."/>
            <person name="Chevrette M.G."/>
            <person name="De Carvalho L.P.S."/>
            <person name="Shen B."/>
        </authorList>
    </citation>
    <scope>NUCLEOTIDE SEQUENCE [LARGE SCALE GENOMIC DNA]</scope>
    <source>
        <strain evidence="1 2">NPDC059500</strain>
    </source>
</reference>
<gene>
    <name evidence="1" type="ORF">ACFW88_26950</name>
</gene>
<comment type="caution">
    <text evidence="1">The sequence shown here is derived from an EMBL/GenBank/DDBJ whole genome shotgun (WGS) entry which is preliminary data.</text>
</comment>
<protein>
    <submittedName>
        <fullName evidence="1">Uncharacterized protein</fullName>
    </submittedName>
</protein>
<keyword evidence="2" id="KW-1185">Reference proteome</keyword>
<evidence type="ECO:0000313" key="1">
    <source>
        <dbReference type="EMBL" id="MFE1754138.1"/>
    </source>
</evidence>